<keyword evidence="2" id="KW-1185">Reference proteome</keyword>
<dbReference type="Proteomes" id="UP001054837">
    <property type="component" value="Unassembled WGS sequence"/>
</dbReference>
<accession>A0AAV4TCQ3</accession>
<proteinExistence type="predicted"/>
<gene>
    <name evidence="1" type="ORF">CDAR_467071</name>
</gene>
<evidence type="ECO:0000313" key="2">
    <source>
        <dbReference type="Proteomes" id="UP001054837"/>
    </source>
</evidence>
<protein>
    <submittedName>
        <fullName evidence="1">Uncharacterized protein</fullName>
    </submittedName>
</protein>
<reference evidence="1 2" key="1">
    <citation type="submission" date="2021-06" db="EMBL/GenBank/DDBJ databases">
        <title>Caerostris darwini draft genome.</title>
        <authorList>
            <person name="Kono N."/>
            <person name="Arakawa K."/>
        </authorList>
    </citation>
    <scope>NUCLEOTIDE SEQUENCE [LARGE SCALE GENOMIC DNA]</scope>
</reference>
<evidence type="ECO:0000313" key="1">
    <source>
        <dbReference type="EMBL" id="GIY42597.1"/>
    </source>
</evidence>
<dbReference type="EMBL" id="BPLQ01009228">
    <property type="protein sequence ID" value="GIY42597.1"/>
    <property type="molecule type" value="Genomic_DNA"/>
</dbReference>
<organism evidence="1 2">
    <name type="scientific">Caerostris darwini</name>
    <dbReference type="NCBI Taxonomy" id="1538125"/>
    <lineage>
        <taxon>Eukaryota</taxon>
        <taxon>Metazoa</taxon>
        <taxon>Ecdysozoa</taxon>
        <taxon>Arthropoda</taxon>
        <taxon>Chelicerata</taxon>
        <taxon>Arachnida</taxon>
        <taxon>Araneae</taxon>
        <taxon>Araneomorphae</taxon>
        <taxon>Entelegynae</taxon>
        <taxon>Araneoidea</taxon>
        <taxon>Araneidae</taxon>
        <taxon>Caerostris</taxon>
    </lineage>
</organism>
<comment type="caution">
    <text evidence="1">The sequence shown here is derived from an EMBL/GenBank/DDBJ whole genome shotgun (WGS) entry which is preliminary data.</text>
</comment>
<name>A0AAV4TCQ3_9ARAC</name>
<sequence>METGTTRPNLCPPPAEAAGALPGPRATCWALQKARQNVPLPSCCREVQAAHECCVAGAPHPSARRIYESGRPNWVWEQFQHSDGACTPGILSDRQPLCDSSGGLEEILACRGPRSGRRLPRNRLLRLHGVLELLRGGMGSGPLPPKNGFCG</sequence>
<dbReference type="AlphaFoldDB" id="A0AAV4TCQ3"/>